<dbReference type="Pfam" id="PF13487">
    <property type="entry name" value="HD_5"/>
    <property type="match status" value="1"/>
</dbReference>
<dbReference type="PROSITE" id="PS50110">
    <property type="entry name" value="RESPONSE_REGULATORY"/>
    <property type="match status" value="1"/>
</dbReference>
<dbReference type="SUPFAM" id="SSF109604">
    <property type="entry name" value="HD-domain/PDEase-like"/>
    <property type="match status" value="1"/>
</dbReference>
<dbReference type="PANTHER" id="PTHR45228:SF9">
    <property type="entry name" value="3'3'-CGAMP-SPECIFIC PHOSPHODIESTERASE 2"/>
    <property type="match status" value="1"/>
</dbReference>
<dbReference type="Gene3D" id="1.10.3210.10">
    <property type="entry name" value="Hypothetical protein af1432"/>
    <property type="match status" value="1"/>
</dbReference>
<feature type="modified residue" description="4-aspartylphosphate" evidence="1">
    <location>
        <position position="87"/>
    </location>
</feature>
<dbReference type="EMBL" id="CP113517">
    <property type="protein sequence ID" value="WAR45853.1"/>
    <property type="molecule type" value="Genomic_DNA"/>
</dbReference>
<keyword evidence="5" id="KW-1185">Reference proteome</keyword>
<feature type="domain" description="HD-GYP" evidence="3">
    <location>
        <begin position="319"/>
        <end position="514"/>
    </location>
</feature>
<evidence type="ECO:0000256" key="1">
    <source>
        <dbReference type="PROSITE-ProRule" id="PRU00169"/>
    </source>
</evidence>
<keyword evidence="1" id="KW-0597">Phosphoprotein</keyword>
<evidence type="ECO:0000259" key="2">
    <source>
        <dbReference type="PROSITE" id="PS50110"/>
    </source>
</evidence>
<dbReference type="InterPro" id="IPR037522">
    <property type="entry name" value="HD_GYP_dom"/>
</dbReference>
<dbReference type="InterPro" id="IPR029016">
    <property type="entry name" value="GAF-like_dom_sf"/>
</dbReference>
<dbReference type="RefSeq" id="WP_255186760.1">
    <property type="nucleotide sequence ID" value="NZ_CP113517.1"/>
</dbReference>
<protein>
    <submittedName>
        <fullName evidence="4">DUF3369 domain-containing protein</fullName>
    </submittedName>
</protein>
<dbReference type="Proteomes" id="UP001162780">
    <property type="component" value="Chromosome"/>
</dbReference>
<dbReference type="Gene3D" id="3.30.450.40">
    <property type="match status" value="1"/>
</dbReference>
<name>A0ABY7GMZ5_9GAMM</name>
<proteinExistence type="predicted"/>
<dbReference type="Pfam" id="PF11849">
    <property type="entry name" value="DUF3369"/>
    <property type="match status" value="1"/>
</dbReference>
<dbReference type="SUPFAM" id="SSF52172">
    <property type="entry name" value="CheY-like"/>
    <property type="match status" value="1"/>
</dbReference>
<dbReference type="Gene3D" id="3.40.50.2300">
    <property type="match status" value="1"/>
</dbReference>
<dbReference type="InterPro" id="IPR011006">
    <property type="entry name" value="CheY-like_superfamily"/>
</dbReference>
<evidence type="ECO:0000313" key="5">
    <source>
        <dbReference type="Proteomes" id="UP001162780"/>
    </source>
</evidence>
<dbReference type="PROSITE" id="PS51832">
    <property type="entry name" value="HD_GYP"/>
    <property type="match status" value="1"/>
</dbReference>
<dbReference type="CDD" id="cd00077">
    <property type="entry name" value="HDc"/>
    <property type="match status" value="1"/>
</dbReference>
<evidence type="ECO:0000259" key="3">
    <source>
        <dbReference type="PROSITE" id="PS51832"/>
    </source>
</evidence>
<feature type="domain" description="Response regulatory" evidence="2">
    <location>
        <begin position="32"/>
        <end position="156"/>
    </location>
</feature>
<reference evidence="4" key="1">
    <citation type="submission" date="2022-11" db="EMBL/GenBank/DDBJ databases">
        <title>Methylomonas rapida sp. nov., Carotenoid-Producing Obligate Methanotrophs with High Growth Characteristics and Biotechnological Potential.</title>
        <authorList>
            <person name="Tikhonova E.N."/>
            <person name="Suleimanov R.Z."/>
            <person name="Miroshnikov K."/>
            <person name="Oshkin I.Y."/>
            <person name="Belova S.E."/>
            <person name="Danilova O.V."/>
            <person name="Ashikhmin A."/>
            <person name="Konopkin A."/>
            <person name="But S.Y."/>
            <person name="Khmelenina V.N."/>
            <person name="Kuznetsov N."/>
            <person name="Pimenov N.V."/>
            <person name="Dedysh S.N."/>
        </authorList>
    </citation>
    <scope>NUCLEOTIDE SEQUENCE</scope>
    <source>
        <strain evidence="4">MP1</strain>
    </source>
</reference>
<dbReference type="SMART" id="SM00471">
    <property type="entry name" value="HDc"/>
    <property type="match status" value="1"/>
</dbReference>
<dbReference type="SUPFAM" id="SSF55781">
    <property type="entry name" value="GAF domain-like"/>
    <property type="match status" value="1"/>
</dbReference>
<gene>
    <name evidence="4" type="ORF">NM686_004875</name>
</gene>
<dbReference type="InterPro" id="IPR001789">
    <property type="entry name" value="Sig_transdc_resp-reg_receiver"/>
</dbReference>
<dbReference type="InterPro" id="IPR021800">
    <property type="entry name" value="DUF3369"/>
</dbReference>
<dbReference type="PANTHER" id="PTHR45228">
    <property type="entry name" value="CYCLIC DI-GMP PHOSPHODIESTERASE TM_0186-RELATED"/>
    <property type="match status" value="1"/>
</dbReference>
<accession>A0ABY7GMZ5</accession>
<evidence type="ECO:0000313" key="4">
    <source>
        <dbReference type="EMBL" id="WAR45853.1"/>
    </source>
</evidence>
<dbReference type="InterPro" id="IPR003607">
    <property type="entry name" value="HD/PDEase_dom"/>
</dbReference>
<sequence>MKIIRNTGVVTSVDPKPNVPQSLSPESRYCWKILIVDDEPDVRKLTRLSLRDVSFADRTLQFLEAGSRAEAISVLEGHPDVAVALVDVVMESEDAGLKLVEHIRQQLGNALMRIVIRTGQPGVAPERYVIDHYDIDDYKDKTELTASRLYMTVRLALKAYRDLQTIDFNRLGLERMLQAAPELYHLNDAPLSQFFNGMLTQVIGLCRLSGSSHMGSLEGVIAAKEQNEWKVCACTDRFVKSARFSEIHQQCVNSVIHGTLPRGLRTNAEVLPLTISGEPVGYIYIEPIEGLSDIDRKLIQIFARQCSQALENHRLHQCILSSFESAIDMLAEIAEYKDKATGSHVNRLDQYTRAIAMAMGVDEAEARRYGKASRLHDVGKVGVPDHILSKPGKLTDEEFEIIKKHTTLGANILGHDAAFELARQIALSHHERWDGSGYPEGIPARELPLATRIVSVADVFDAMISWRPYKQPWTIREARDVIATGAGTQFDPDVVRAFLQVLDSGGFDDVISQAGEIEEPI</sequence>
<dbReference type="InterPro" id="IPR052020">
    <property type="entry name" value="Cyclic_di-GMP/3'3'-cGAMP_PDE"/>
</dbReference>
<organism evidence="4 5">
    <name type="scientific">Methylomonas rapida</name>
    <dbReference type="NCBI Taxonomy" id="2963939"/>
    <lineage>
        <taxon>Bacteria</taxon>
        <taxon>Pseudomonadati</taxon>
        <taxon>Pseudomonadota</taxon>
        <taxon>Gammaproteobacteria</taxon>
        <taxon>Methylococcales</taxon>
        <taxon>Methylococcaceae</taxon>
        <taxon>Methylomonas</taxon>
    </lineage>
</organism>